<proteinExistence type="predicted"/>
<dbReference type="EMBL" id="KE346365">
    <property type="protein sequence ID" value="KJE93675.1"/>
    <property type="molecule type" value="Genomic_DNA"/>
</dbReference>
<name>A0A0D2WQ38_CAPO3</name>
<gene>
    <name evidence="2" type="ORF">CAOG_004429</name>
</gene>
<protein>
    <submittedName>
        <fullName evidence="2">Uncharacterized protein</fullName>
    </submittedName>
</protein>
<organism evidence="2 3">
    <name type="scientific">Capsaspora owczarzaki (strain ATCC 30864)</name>
    <dbReference type="NCBI Taxonomy" id="595528"/>
    <lineage>
        <taxon>Eukaryota</taxon>
        <taxon>Filasterea</taxon>
        <taxon>Capsaspora</taxon>
    </lineage>
</organism>
<dbReference type="InParanoid" id="A0A0D2WQ38"/>
<reference evidence="3" key="1">
    <citation type="submission" date="2011-02" db="EMBL/GenBank/DDBJ databases">
        <title>The Genome Sequence of Capsaspora owczarzaki ATCC 30864.</title>
        <authorList>
            <person name="Russ C."/>
            <person name="Cuomo C."/>
            <person name="Burger G."/>
            <person name="Gray M.W."/>
            <person name="Holland P.W.H."/>
            <person name="King N."/>
            <person name="Lang F.B.F."/>
            <person name="Roger A.J."/>
            <person name="Ruiz-Trillo I."/>
            <person name="Young S.K."/>
            <person name="Zeng Q."/>
            <person name="Gargeya S."/>
            <person name="Alvarado L."/>
            <person name="Berlin A."/>
            <person name="Chapman S.B."/>
            <person name="Chen Z."/>
            <person name="Freedman E."/>
            <person name="Gellesch M."/>
            <person name="Goldberg J."/>
            <person name="Griggs A."/>
            <person name="Gujja S."/>
            <person name="Heilman E."/>
            <person name="Heiman D."/>
            <person name="Howarth C."/>
            <person name="Mehta T."/>
            <person name="Neiman D."/>
            <person name="Pearson M."/>
            <person name="Roberts A."/>
            <person name="Saif S."/>
            <person name="Shea T."/>
            <person name="Shenoy N."/>
            <person name="Sisk P."/>
            <person name="Stolte C."/>
            <person name="Sykes S."/>
            <person name="White J."/>
            <person name="Yandava C."/>
            <person name="Haas B."/>
            <person name="Nusbaum C."/>
            <person name="Birren B."/>
        </authorList>
    </citation>
    <scope>NUCLEOTIDE SEQUENCE</scope>
    <source>
        <strain evidence="3">ATCC 30864</strain>
    </source>
</reference>
<evidence type="ECO:0000313" key="3">
    <source>
        <dbReference type="Proteomes" id="UP000008743"/>
    </source>
</evidence>
<evidence type="ECO:0000256" key="1">
    <source>
        <dbReference type="SAM" id="MobiDB-lite"/>
    </source>
</evidence>
<feature type="region of interest" description="Disordered" evidence="1">
    <location>
        <begin position="1"/>
        <end position="32"/>
    </location>
</feature>
<dbReference type="RefSeq" id="XP_004348257.1">
    <property type="nucleotide sequence ID" value="XM_004348207.1"/>
</dbReference>
<evidence type="ECO:0000313" key="2">
    <source>
        <dbReference type="EMBL" id="KJE93675.1"/>
    </source>
</evidence>
<accession>A0A0D2WQ38</accession>
<feature type="compositionally biased region" description="Low complexity" evidence="1">
    <location>
        <begin position="9"/>
        <end position="28"/>
    </location>
</feature>
<sequence>MHVQFRFTPGAPQVAQQQQQQPQAPAKSQDQHLADARRWLEKPLATLSLAETSATLETALHLVAQNHQTAQQLADRALERLPQLMESMQPSKALAAAQLALSKGVIVFLIADFQEDNRLPRAEIGERLVLAYEYLLQAIHTCLDVASSQDEWLLMLKDAYFGWLEPVNHFFALCPAEDLSLQTAIAASLFYNEFVVLCWHNPQIRFCGARGLLVKLKHAISSKSKPPVGRILDTAALVLRFILAFPVGAVGDILCDLICVLDDELKNLRLHSTRSSILSLVLQLVNPLRSGYCNLVARQGDAAPRPFQAPESDPSDEIATKIKIVLYYLQQLVFSAKTWSMNTSDALRCRASFVVKLNAFVDALPAYGRMSSFLRAVAASPGDNLRRQGISISPDDRQYTKFALQELPTARLANAYFESFPAPSRSVLFDNTGDWYLHDQKSREDQPVHLPWMNLFLRGLHDDQSDSDGVDPYTRC</sequence>
<dbReference type="AlphaFoldDB" id="A0A0D2WQ38"/>
<keyword evidence="3" id="KW-1185">Reference proteome</keyword>
<dbReference type="Proteomes" id="UP000008743">
    <property type="component" value="Unassembled WGS sequence"/>
</dbReference>